<dbReference type="Gene3D" id="1.10.357.10">
    <property type="entry name" value="Tetracycline Repressor, domain 2"/>
    <property type="match status" value="1"/>
</dbReference>
<evidence type="ECO:0000256" key="5">
    <source>
        <dbReference type="SAM" id="MobiDB-lite"/>
    </source>
</evidence>
<reference evidence="7 8" key="1">
    <citation type="journal article" date="2013" name="Genome Announc.">
        <title>Draft Genome Sequence of Sphingobium quisquiliarum Strain P25T, a Novel Hexachlorocyclohexane (HCH)-Degrading Bacterium Isolated from an HCH Dumpsite.</title>
        <authorList>
            <person name="Kumar Singh A."/>
            <person name="Sangwan N."/>
            <person name="Sharma A."/>
            <person name="Gupta V."/>
            <person name="Khurana J.P."/>
            <person name="Lal R."/>
        </authorList>
    </citation>
    <scope>NUCLEOTIDE SEQUENCE [LARGE SCALE GENOMIC DNA]</scope>
    <source>
        <strain evidence="7 8">P25</strain>
    </source>
</reference>
<dbReference type="AlphaFoldDB" id="T0I457"/>
<dbReference type="PRINTS" id="PR00455">
    <property type="entry name" value="HTHTETR"/>
</dbReference>
<evidence type="ECO:0000256" key="4">
    <source>
        <dbReference type="PROSITE-ProRule" id="PRU00335"/>
    </source>
</evidence>
<dbReference type="PROSITE" id="PS50977">
    <property type="entry name" value="HTH_TETR_2"/>
    <property type="match status" value="1"/>
</dbReference>
<dbReference type="GO" id="GO:0000976">
    <property type="term" value="F:transcription cis-regulatory region binding"/>
    <property type="evidence" value="ECO:0007669"/>
    <property type="project" value="TreeGrafter"/>
</dbReference>
<feature type="region of interest" description="Disordered" evidence="5">
    <location>
        <begin position="1"/>
        <end position="20"/>
    </location>
</feature>
<comment type="caution">
    <text evidence="7">The sequence shown here is derived from an EMBL/GenBank/DDBJ whole genome shotgun (WGS) entry which is preliminary data.</text>
</comment>
<keyword evidence="2 4" id="KW-0238">DNA-binding</keyword>
<evidence type="ECO:0000313" key="8">
    <source>
        <dbReference type="Proteomes" id="UP000015525"/>
    </source>
</evidence>
<name>T0I457_9SPHN</name>
<dbReference type="Proteomes" id="UP000015525">
    <property type="component" value="Unassembled WGS sequence"/>
</dbReference>
<evidence type="ECO:0000313" key="7">
    <source>
        <dbReference type="EMBL" id="EQB06425.1"/>
    </source>
</evidence>
<dbReference type="RefSeq" id="WP_021238510.1">
    <property type="nucleotide sequence ID" value="NZ_ATHO01000098.1"/>
</dbReference>
<keyword evidence="3" id="KW-0804">Transcription</keyword>
<dbReference type="SUPFAM" id="SSF46689">
    <property type="entry name" value="Homeodomain-like"/>
    <property type="match status" value="1"/>
</dbReference>
<feature type="DNA-binding region" description="H-T-H motif" evidence="4">
    <location>
        <begin position="46"/>
        <end position="65"/>
    </location>
</feature>
<evidence type="ECO:0000256" key="2">
    <source>
        <dbReference type="ARBA" id="ARBA00023125"/>
    </source>
</evidence>
<dbReference type="InterPro" id="IPR050109">
    <property type="entry name" value="HTH-type_TetR-like_transc_reg"/>
</dbReference>
<keyword evidence="8" id="KW-1185">Reference proteome</keyword>
<dbReference type="PANTHER" id="PTHR30055:SF234">
    <property type="entry name" value="HTH-TYPE TRANSCRIPTIONAL REGULATOR BETI"/>
    <property type="match status" value="1"/>
</dbReference>
<dbReference type="InterPro" id="IPR001647">
    <property type="entry name" value="HTH_TetR"/>
</dbReference>
<evidence type="ECO:0000256" key="1">
    <source>
        <dbReference type="ARBA" id="ARBA00023015"/>
    </source>
</evidence>
<proteinExistence type="predicted"/>
<protein>
    <recommendedName>
        <fullName evidence="6">HTH tetR-type domain-containing protein</fullName>
    </recommendedName>
</protein>
<accession>T0I457</accession>
<dbReference type="GO" id="GO:0003700">
    <property type="term" value="F:DNA-binding transcription factor activity"/>
    <property type="evidence" value="ECO:0007669"/>
    <property type="project" value="TreeGrafter"/>
</dbReference>
<evidence type="ECO:0000256" key="3">
    <source>
        <dbReference type="ARBA" id="ARBA00023163"/>
    </source>
</evidence>
<sequence length="215" mass="24070">MPQAVKQVRTAGRRGRPSREEEREITLAILDAALRLFLNDGYGATSMKRIGEEAGVAPNTLYARFPDKATLFRAIVEWKAALWKVTNPPRYARPGSPMMEVIEVALTAVFDAMEREDISAIGRLLAQETERFPELAQIYHENATRVGQDGLVESIRQSSDCTLTEEEMYDLAKTMLECASGHMNLRMFNGGSGQETHRRAAKRIATLLSRGSVRR</sequence>
<feature type="domain" description="HTH tetR-type" evidence="6">
    <location>
        <begin position="23"/>
        <end position="83"/>
    </location>
</feature>
<dbReference type="EMBL" id="ATHO01000098">
    <property type="protein sequence ID" value="EQB06425.1"/>
    <property type="molecule type" value="Genomic_DNA"/>
</dbReference>
<keyword evidence="1" id="KW-0805">Transcription regulation</keyword>
<dbReference type="PATRIC" id="fig|1329909.3.peg.2179"/>
<organism evidence="7 8">
    <name type="scientific">Sphingobium quisquiliarum P25</name>
    <dbReference type="NCBI Taxonomy" id="1329909"/>
    <lineage>
        <taxon>Bacteria</taxon>
        <taxon>Pseudomonadati</taxon>
        <taxon>Pseudomonadota</taxon>
        <taxon>Alphaproteobacteria</taxon>
        <taxon>Sphingomonadales</taxon>
        <taxon>Sphingomonadaceae</taxon>
        <taxon>Sphingobium</taxon>
    </lineage>
</organism>
<dbReference type="PANTHER" id="PTHR30055">
    <property type="entry name" value="HTH-TYPE TRANSCRIPTIONAL REGULATOR RUTR"/>
    <property type="match status" value="1"/>
</dbReference>
<gene>
    <name evidence="7" type="ORF">L288_11275</name>
</gene>
<dbReference type="Pfam" id="PF00440">
    <property type="entry name" value="TetR_N"/>
    <property type="match status" value="1"/>
</dbReference>
<dbReference type="InterPro" id="IPR009057">
    <property type="entry name" value="Homeodomain-like_sf"/>
</dbReference>
<evidence type="ECO:0000259" key="6">
    <source>
        <dbReference type="PROSITE" id="PS50977"/>
    </source>
</evidence>